<name>A0A840XVZ0_9PROT</name>
<feature type="compositionally biased region" description="Pro residues" evidence="1">
    <location>
        <begin position="89"/>
        <end position="103"/>
    </location>
</feature>
<dbReference type="AlphaFoldDB" id="A0A840XVZ0"/>
<dbReference type="Proteomes" id="UP000580654">
    <property type="component" value="Unassembled WGS sequence"/>
</dbReference>
<reference evidence="3 4" key="1">
    <citation type="submission" date="2020-08" db="EMBL/GenBank/DDBJ databases">
        <title>Genomic Encyclopedia of Type Strains, Phase IV (KMG-IV): sequencing the most valuable type-strain genomes for metagenomic binning, comparative biology and taxonomic classification.</title>
        <authorList>
            <person name="Goeker M."/>
        </authorList>
    </citation>
    <scope>NUCLEOTIDE SEQUENCE [LARGE SCALE GENOMIC DNA]</scope>
    <source>
        <strain evidence="3 4">DSM 25622</strain>
    </source>
</reference>
<keyword evidence="2" id="KW-0732">Signal</keyword>
<gene>
    <name evidence="3" type="ORF">FHS87_000947</name>
</gene>
<dbReference type="RefSeq" id="WP_184514402.1">
    <property type="nucleotide sequence ID" value="NZ_JACIJD010000003.1"/>
</dbReference>
<organism evidence="3 4">
    <name type="scientific">Muricoccus pecuniae</name>
    <dbReference type="NCBI Taxonomy" id="693023"/>
    <lineage>
        <taxon>Bacteria</taxon>
        <taxon>Pseudomonadati</taxon>
        <taxon>Pseudomonadota</taxon>
        <taxon>Alphaproteobacteria</taxon>
        <taxon>Acetobacterales</taxon>
        <taxon>Roseomonadaceae</taxon>
        <taxon>Muricoccus</taxon>
    </lineage>
</organism>
<protein>
    <submittedName>
        <fullName evidence="3">Uncharacterized protein</fullName>
    </submittedName>
</protein>
<comment type="caution">
    <text evidence="3">The sequence shown here is derived from an EMBL/GenBank/DDBJ whole genome shotgun (WGS) entry which is preliminary data.</text>
</comment>
<evidence type="ECO:0000313" key="3">
    <source>
        <dbReference type="EMBL" id="MBB5692928.1"/>
    </source>
</evidence>
<dbReference type="EMBL" id="JACIJD010000003">
    <property type="protein sequence ID" value="MBB5692928.1"/>
    <property type="molecule type" value="Genomic_DNA"/>
</dbReference>
<feature type="compositionally biased region" description="Polar residues" evidence="1">
    <location>
        <begin position="32"/>
        <end position="42"/>
    </location>
</feature>
<keyword evidence="4" id="KW-1185">Reference proteome</keyword>
<feature type="chain" id="PRO_5032916660" evidence="2">
    <location>
        <begin position="34"/>
        <end position="116"/>
    </location>
</feature>
<feature type="signal peptide" evidence="2">
    <location>
        <begin position="1"/>
        <end position="33"/>
    </location>
</feature>
<proteinExistence type="predicted"/>
<feature type="region of interest" description="Disordered" evidence="1">
    <location>
        <begin position="31"/>
        <end position="116"/>
    </location>
</feature>
<sequence length="116" mass="11123">MTGRPRAAQAGGMRASHAAILATALLAASPGLAQSPNQSPAQGASPPGRPIPGKPPPAGPAPVPRGAAPPAGKPPPLEGQAPRSGTPAGKPPPLDPRDVPPPNSREVSAGGLAAMG</sequence>
<evidence type="ECO:0000313" key="4">
    <source>
        <dbReference type="Proteomes" id="UP000580654"/>
    </source>
</evidence>
<feature type="compositionally biased region" description="Pro residues" evidence="1">
    <location>
        <begin position="47"/>
        <end position="63"/>
    </location>
</feature>
<evidence type="ECO:0000256" key="2">
    <source>
        <dbReference type="SAM" id="SignalP"/>
    </source>
</evidence>
<accession>A0A840XVZ0</accession>
<evidence type="ECO:0000256" key="1">
    <source>
        <dbReference type="SAM" id="MobiDB-lite"/>
    </source>
</evidence>